<sequence length="148" mass="16965">MDQGVLISIKRHYRYKLLDVLVLNDTDIVAFLKGINMLKIIRNISSSWNEITEITLRRSWGKIFPIESHSENTELGTSSEIQHTVDNDGFVTLFNIGGQDINETEISEWLEADIADKGYAHLTDQEIVEKVTNHDDSESEVEVDHNRH</sequence>
<reference evidence="2 3" key="1">
    <citation type="journal article" date="2023" name="BMC Biol.">
        <title>The compact genome of the sponge Oopsacas minuta (Hexactinellida) is lacking key metazoan core genes.</title>
        <authorList>
            <person name="Santini S."/>
            <person name="Schenkelaars Q."/>
            <person name="Jourda C."/>
            <person name="Duchesne M."/>
            <person name="Belahbib H."/>
            <person name="Rocher C."/>
            <person name="Selva M."/>
            <person name="Riesgo A."/>
            <person name="Vervoort M."/>
            <person name="Leys S.P."/>
            <person name="Kodjabachian L."/>
            <person name="Le Bivic A."/>
            <person name="Borchiellini C."/>
            <person name="Claverie J.M."/>
            <person name="Renard E."/>
        </authorList>
    </citation>
    <scope>NUCLEOTIDE SEQUENCE [LARGE SCALE GENOMIC DNA]</scope>
    <source>
        <strain evidence="2">SPO-2</strain>
    </source>
</reference>
<evidence type="ECO:0000313" key="2">
    <source>
        <dbReference type="EMBL" id="KAI6660745.1"/>
    </source>
</evidence>
<evidence type="ECO:0000313" key="3">
    <source>
        <dbReference type="Proteomes" id="UP001165289"/>
    </source>
</evidence>
<dbReference type="EMBL" id="JAKMXF010000025">
    <property type="protein sequence ID" value="KAI6660745.1"/>
    <property type="molecule type" value="Genomic_DNA"/>
</dbReference>
<comment type="caution">
    <text evidence="2">The sequence shown here is derived from an EMBL/GenBank/DDBJ whole genome shotgun (WGS) entry which is preliminary data.</text>
</comment>
<evidence type="ECO:0000259" key="1">
    <source>
        <dbReference type="Pfam" id="PF03184"/>
    </source>
</evidence>
<name>A0AAV7KJ40_9METZ</name>
<protein>
    <submittedName>
        <fullName evidence="2">Jerky protein homolog-like</fullName>
    </submittedName>
</protein>
<organism evidence="2 3">
    <name type="scientific">Oopsacas minuta</name>
    <dbReference type="NCBI Taxonomy" id="111878"/>
    <lineage>
        <taxon>Eukaryota</taxon>
        <taxon>Metazoa</taxon>
        <taxon>Porifera</taxon>
        <taxon>Hexactinellida</taxon>
        <taxon>Hexasterophora</taxon>
        <taxon>Lyssacinosida</taxon>
        <taxon>Leucopsacidae</taxon>
        <taxon>Oopsacas</taxon>
    </lineage>
</organism>
<keyword evidence="3" id="KW-1185">Reference proteome</keyword>
<accession>A0AAV7KJ40</accession>
<dbReference type="GO" id="GO:0003676">
    <property type="term" value="F:nucleic acid binding"/>
    <property type="evidence" value="ECO:0007669"/>
    <property type="project" value="InterPro"/>
</dbReference>
<dbReference type="AlphaFoldDB" id="A0AAV7KJ40"/>
<feature type="domain" description="DDE-1" evidence="1">
    <location>
        <begin position="1"/>
        <end position="60"/>
    </location>
</feature>
<dbReference type="Proteomes" id="UP001165289">
    <property type="component" value="Unassembled WGS sequence"/>
</dbReference>
<dbReference type="Pfam" id="PF03184">
    <property type="entry name" value="DDE_1"/>
    <property type="match status" value="1"/>
</dbReference>
<gene>
    <name evidence="2" type="ORF">LOD99_10252</name>
</gene>
<dbReference type="InterPro" id="IPR004875">
    <property type="entry name" value="DDE_SF_endonuclease_dom"/>
</dbReference>
<proteinExistence type="predicted"/>